<dbReference type="AlphaFoldDB" id="A0A1H2WJX5"/>
<feature type="domain" description="Serine aminopeptidase S33" evidence="1">
    <location>
        <begin position="27"/>
        <end position="291"/>
    </location>
</feature>
<evidence type="ECO:0000313" key="2">
    <source>
        <dbReference type="EMBL" id="SDW80574.1"/>
    </source>
</evidence>
<dbReference type="InterPro" id="IPR029058">
    <property type="entry name" value="AB_hydrolase_fold"/>
</dbReference>
<accession>A0A1H2WJX5</accession>
<dbReference type="Gene3D" id="3.40.50.1820">
    <property type="entry name" value="alpha/beta hydrolase"/>
    <property type="match status" value="1"/>
</dbReference>
<sequence>MSSEFVIESQDGTQIHVRTWTPENRTAPRAVVQIAHGMAEHIARYHEFAQFLARQGIVVYGHDHRGHGQTGIADGLLGYFADHDGFETVVCDIEAVTRRIEHDHPGVPIVLFGHSMGSSLSLRYIQHHGRRLAGVILCGSGWFSSHTLMFASLLAAREVRKRGRRAPSALLHRLTFGGFNKAFRPNRTEMDWLSRDTAQVDEYLGDPLCGHVHTAGFFHDYFNGLQVLERSDQMVRIPKNLPVLLISGTRDPVGNFGRGVQRLQLALEQAGVVDIECKLYPDARHELLNELNREQVYADVCRWIDQHLS</sequence>
<protein>
    <submittedName>
        <fullName evidence="2">Lysophospholipase, alpha-beta hydrolase superfamily</fullName>
    </submittedName>
</protein>
<dbReference type="GO" id="GO:0016787">
    <property type="term" value="F:hydrolase activity"/>
    <property type="evidence" value="ECO:0007669"/>
    <property type="project" value="UniProtKB-KW"/>
</dbReference>
<dbReference type="SUPFAM" id="SSF53474">
    <property type="entry name" value="alpha/beta-Hydrolases"/>
    <property type="match status" value="1"/>
</dbReference>
<evidence type="ECO:0000259" key="1">
    <source>
        <dbReference type="Pfam" id="PF12146"/>
    </source>
</evidence>
<organism evidence="2 3">
    <name type="scientific">Alicyclobacillus hesperidum</name>
    <dbReference type="NCBI Taxonomy" id="89784"/>
    <lineage>
        <taxon>Bacteria</taxon>
        <taxon>Bacillati</taxon>
        <taxon>Bacillota</taxon>
        <taxon>Bacilli</taxon>
        <taxon>Bacillales</taxon>
        <taxon>Alicyclobacillaceae</taxon>
        <taxon>Alicyclobacillus</taxon>
    </lineage>
</organism>
<evidence type="ECO:0000313" key="3">
    <source>
        <dbReference type="Proteomes" id="UP000182589"/>
    </source>
</evidence>
<name>A0A1H2WJX5_9BACL</name>
<reference evidence="3" key="1">
    <citation type="submission" date="2016-10" db="EMBL/GenBank/DDBJ databases">
        <authorList>
            <person name="Varghese N."/>
        </authorList>
    </citation>
    <scope>NUCLEOTIDE SEQUENCE [LARGE SCALE GENOMIC DNA]</scope>
    <source>
        <strain evidence="3">DSM 12489</strain>
    </source>
</reference>
<gene>
    <name evidence="2" type="ORF">SAMN04489725_11563</name>
</gene>
<dbReference type="Pfam" id="PF12146">
    <property type="entry name" value="Hydrolase_4"/>
    <property type="match status" value="1"/>
</dbReference>
<dbReference type="EMBL" id="FNOJ01000015">
    <property type="protein sequence ID" value="SDW80574.1"/>
    <property type="molecule type" value="Genomic_DNA"/>
</dbReference>
<dbReference type="Proteomes" id="UP000182589">
    <property type="component" value="Unassembled WGS sequence"/>
</dbReference>
<proteinExistence type="predicted"/>
<keyword evidence="3" id="KW-1185">Reference proteome</keyword>
<dbReference type="RefSeq" id="WP_074693472.1">
    <property type="nucleotide sequence ID" value="NZ_FNOJ01000015.1"/>
</dbReference>
<dbReference type="STRING" id="89784.SAMN04489725_11563"/>
<dbReference type="InterPro" id="IPR051044">
    <property type="entry name" value="MAG_DAG_Lipase"/>
</dbReference>
<dbReference type="PANTHER" id="PTHR11614">
    <property type="entry name" value="PHOSPHOLIPASE-RELATED"/>
    <property type="match status" value="1"/>
</dbReference>
<keyword evidence="2" id="KW-0378">Hydrolase</keyword>
<dbReference type="InterPro" id="IPR022742">
    <property type="entry name" value="Hydrolase_4"/>
</dbReference>